<geneLocation type="plasmid" evidence="4">
    <name>CBM2636p</name>
</geneLocation>
<dbReference type="EMBL" id="OFSN01000050">
    <property type="protein sequence ID" value="SOY77892.1"/>
    <property type="molecule type" value="Genomic_DNA"/>
</dbReference>
<gene>
    <name evidence="3" type="ORF">CBM2586_P30024</name>
    <name evidence="2" type="ORF">CBM2589_P30025</name>
    <name evidence="4" type="ORF">CBM2636_P10035</name>
</gene>
<keyword evidence="4" id="KW-0614">Plasmid</keyword>
<dbReference type="Proteomes" id="UP000257016">
    <property type="component" value="Unassembled WGS sequence"/>
</dbReference>
<evidence type="ECO:0000313" key="3">
    <source>
        <dbReference type="EMBL" id="SOY77892.1"/>
    </source>
</evidence>
<evidence type="ECO:0000313" key="4">
    <source>
        <dbReference type="EMBL" id="SPD69124.1"/>
    </source>
</evidence>
<evidence type="ECO:0000313" key="5">
    <source>
        <dbReference type="Proteomes" id="UP000254259"/>
    </source>
</evidence>
<organism evidence="2">
    <name type="scientific">Cupriavidus taiwanensis</name>
    <dbReference type="NCBI Taxonomy" id="164546"/>
    <lineage>
        <taxon>Bacteria</taxon>
        <taxon>Pseudomonadati</taxon>
        <taxon>Pseudomonadota</taxon>
        <taxon>Betaproteobacteria</taxon>
        <taxon>Burkholderiales</taxon>
        <taxon>Burkholderiaceae</taxon>
        <taxon>Cupriavidus</taxon>
    </lineage>
</organism>
<name>A0A375CN92_9BURK</name>
<protein>
    <submittedName>
        <fullName evidence="2">Uncharacterized protein</fullName>
    </submittedName>
</protein>
<sequence length="430" mass="47627">MIWRPRRCPALSPENRSGRTTESWPGDEPLANLPGQHVYRPSRWGKTKATWCDPLPKTHPSVREYADVQVLIIDDHTSELWMGSDPAASDAEALQMTSHGTCSHGGLPRLSGHFGVDSRSSSVRVRTEWTMCRARGVISPYWLIILQMAGSIKSPHGLRFKIRQSLRIQFNCTTRYPFPSFIVSRSRNYPSPPASQYWRAFASSGLSTTSTRPRVSLYSQTVLILQTIVHRLAANQHHCCGFLIRIGYVSLCGAAQIDLPGDNGDDHNDDTDAEGPGQELKMSRHGNCRIAGVVGWRDYTRMSRRDATPVAGLTSGPISPYEGGTAPPVTPHRACMPKTIAPLPRGNYWATPHAPFPLDSPNGHAEVFPGAHCVSDGKWVVFYKHGEEVWACNAMYAAAISTWRLPPGTERRRRTERLAATAAGWPLNQT</sequence>
<proteinExistence type="predicted"/>
<dbReference type="Proteomes" id="UP000254259">
    <property type="component" value="Plasmid CBM2636p"/>
</dbReference>
<dbReference type="EMBL" id="LT984815">
    <property type="protein sequence ID" value="SPD69124.1"/>
    <property type="molecule type" value="Genomic_DNA"/>
</dbReference>
<dbReference type="EMBL" id="OFSP01000062">
    <property type="protein sequence ID" value="SOY76317.1"/>
    <property type="molecule type" value="Genomic_DNA"/>
</dbReference>
<feature type="region of interest" description="Disordered" evidence="1">
    <location>
        <begin position="261"/>
        <end position="281"/>
    </location>
</feature>
<geneLocation type="plasmid" evidence="5">
    <name>cbm2636p</name>
</geneLocation>
<feature type="compositionally biased region" description="Polar residues" evidence="1">
    <location>
        <begin position="14"/>
        <end position="23"/>
    </location>
</feature>
<evidence type="ECO:0000256" key="1">
    <source>
        <dbReference type="SAM" id="MobiDB-lite"/>
    </source>
</evidence>
<feature type="region of interest" description="Disordered" evidence="1">
    <location>
        <begin position="1"/>
        <end position="36"/>
    </location>
</feature>
<dbReference type="Proteomes" id="UP000256297">
    <property type="component" value="Plasmid CBM2589_p"/>
</dbReference>
<accession>A0A375CN92</accession>
<dbReference type="AlphaFoldDB" id="A0A375CN92"/>
<evidence type="ECO:0000313" key="2">
    <source>
        <dbReference type="EMBL" id="SOY76317.1"/>
    </source>
</evidence>
<reference evidence="2 5" key="1">
    <citation type="submission" date="2018-01" db="EMBL/GenBank/DDBJ databases">
        <authorList>
            <person name="Clerissi C."/>
        </authorList>
    </citation>
    <scope>NUCLEOTIDE SEQUENCE</scope>
    <source>
        <strain evidence="3">Cupriavidus taiwanensis LMG 19430</strain>
        <strain evidence="2">Cupriavidus taiwanensis STM 3521</strain>
        <strain evidence="4">Cupriavidus taiwanensis SWF 66322</strain>
        <plasmid evidence="4">CBM2636p</plasmid>
        <plasmid evidence="5">cbm2636p</plasmid>
    </source>
</reference>